<evidence type="ECO:0000313" key="9">
    <source>
        <dbReference type="RefSeq" id="XP_037885874.1"/>
    </source>
</evidence>
<dbReference type="InterPro" id="IPR034744">
    <property type="entry name" value="RH2"/>
</dbReference>
<dbReference type="GO" id="GO:0005737">
    <property type="term" value="C:cytoplasm"/>
    <property type="evidence" value="ECO:0007669"/>
    <property type="project" value="TreeGrafter"/>
</dbReference>
<evidence type="ECO:0000256" key="1">
    <source>
        <dbReference type="ARBA" id="ARBA00023054"/>
    </source>
</evidence>
<feature type="region of interest" description="Disordered" evidence="3">
    <location>
        <begin position="352"/>
        <end position="372"/>
    </location>
</feature>
<feature type="domain" description="RH1" evidence="4">
    <location>
        <begin position="8"/>
        <end position="96"/>
    </location>
</feature>
<dbReference type="PROSITE" id="PS51776">
    <property type="entry name" value="RH1"/>
    <property type="match status" value="1"/>
</dbReference>
<dbReference type="GO" id="GO:0060271">
    <property type="term" value="P:cilium assembly"/>
    <property type="evidence" value="ECO:0007669"/>
    <property type="project" value="TreeGrafter"/>
</dbReference>
<dbReference type="CDD" id="cd14445">
    <property type="entry name" value="RILP-like"/>
    <property type="match status" value="1"/>
</dbReference>
<evidence type="ECO:0000313" key="8">
    <source>
        <dbReference type="RefSeq" id="XP_037885865.1"/>
    </source>
</evidence>
<dbReference type="Proteomes" id="UP000092443">
    <property type="component" value="Unplaced"/>
</dbReference>
<feature type="domain" description="RH2" evidence="5">
    <location>
        <begin position="282"/>
        <end position="381"/>
    </location>
</feature>
<dbReference type="GO" id="GO:0051959">
    <property type="term" value="F:dynein light intermediate chain binding"/>
    <property type="evidence" value="ECO:0007669"/>
    <property type="project" value="TreeGrafter"/>
</dbReference>
<dbReference type="InterPro" id="IPR034743">
    <property type="entry name" value="RH1"/>
</dbReference>
<evidence type="ECO:0000256" key="2">
    <source>
        <dbReference type="SAM" id="Coils"/>
    </source>
</evidence>
<accession>A0A8U0WJW3</accession>
<feature type="coiled-coil region" evidence="2">
    <location>
        <begin position="175"/>
        <end position="310"/>
    </location>
</feature>
<evidence type="ECO:0000259" key="4">
    <source>
        <dbReference type="PROSITE" id="PS51776"/>
    </source>
</evidence>
<dbReference type="GO" id="GO:0031267">
    <property type="term" value="F:small GTPase binding"/>
    <property type="evidence" value="ECO:0007669"/>
    <property type="project" value="TreeGrafter"/>
</dbReference>
<dbReference type="SUPFAM" id="SSF161256">
    <property type="entry name" value="RILP dimerisation region"/>
    <property type="match status" value="1"/>
</dbReference>
<dbReference type="Pfam" id="PF09744">
    <property type="entry name" value="RH1"/>
    <property type="match status" value="1"/>
</dbReference>
<dbReference type="GeneID" id="119635243"/>
<feature type="coiled-coil region" evidence="2">
    <location>
        <begin position="62"/>
        <end position="89"/>
    </location>
</feature>
<gene>
    <name evidence="7 8 9" type="primary">LOC119635243</name>
</gene>
<evidence type="ECO:0000259" key="5">
    <source>
        <dbReference type="PROSITE" id="PS51777"/>
    </source>
</evidence>
<dbReference type="RefSeq" id="XP_037885857.1">
    <property type="nucleotide sequence ID" value="XM_038029929.1"/>
</dbReference>
<evidence type="ECO:0000313" key="7">
    <source>
        <dbReference type="RefSeq" id="XP_037885857.1"/>
    </source>
</evidence>
<dbReference type="InterPro" id="IPR051241">
    <property type="entry name" value="DZIP_RILPL"/>
</dbReference>
<dbReference type="PROSITE" id="PS51777">
    <property type="entry name" value="RH2"/>
    <property type="match status" value="1"/>
</dbReference>
<evidence type="ECO:0000256" key="3">
    <source>
        <dbReference type="SAM" id="MobiDB-lite"/>
    </source>
</evidence>
<dbReference type="RefSeq" id="XP_037885874.1">
    <property type="nucleotide sequence ID" value="XM_038029946.1"/>
</dbReference>
<dbReference type="FunFam" id="1.20.58.1770:FF:000005">
    <property type="entry name" value="RILP-like protein homolog isoform X1"/>
    <property type="match status" value="1"/>
</dbReference>
<feature type="region of interest" description="Disordered" evidence="3">
    <location>
        <begin position="318"/>
        <end position="339"/>
    </location>
</feature>
<dbReference type="GO" id="GO:0036064">
    <property type="term" value="C:ciliary basal body"/>
    <property type="evidence" value="ECO:0007669"/>
    <property type="project" value="TreeGrafter"/>
</dbReference>
<dbReference type="Gene3D" id="1.20.58.1770">
    <property type="match status" value="1"/>
</dbReference>
<protein>
    <submittedName>
        <fullName evidence="7 8">RILP-like protein homolog isoform X1</fullName>
    </submittedName>
</protein>
<sequence length="429" mass="49424">MPGFHFNEMGEMVMVNVDDIGVVDVYDLASDIGKEYERIIDRFGTEAVTGLMPRIINTLELLEALATKNERENVTMQELRDKITQLESEKLEKAEFRRRFEKELEMIEEQWRTETNDLADLVSSLQEENKRLVKQTEDLQSASAQSSGLGASLTESIISITNNELHAALSDTQVLQRLKEQIYRQRDDLKEKERELQEKYQENEHMTIQLERLKSSGRDTRRRCTMLQTQVKTLCEERADFLAQLQDQYREINNLRKRLGLAEKEKEDLVMSQDDTSNDPNRPRYTTRELKELINERDELLTIIQNLNEELQTLKPSKISSKFPNSDDDCDIKEDGDDELKHTSDLIDSHFEHDAPVQGPLPYEPDDAPWKKSSESGIRKFFRKLFSDTNSNSNGSQTFQKRSLATLSKMALSASPASTGDAKFCLTAI</sequence>
<feature type="compositionally biased region" description="Acidic residues" evidence="3">
    <location>
        <begin position="326"/>
        <end position="338"/>
    </location>
</feature>
<dbReference type="AlphaFoldDB" id="A0A8U0WJW3"/>
<name>A0A8U0WJW3_9MUSC</name>
<proteinExistence type="predicted"/>
<dbReference type="PANTHER" id="PTHR21502">
    <property type="entry name" value="ZINC FINGER PROTEIN DZIP1"/>
    <property type="match status" value="1"/>
</dbReference>
<dbReference type="RefSeq" id="XP_037885865.1">
    <property type="nucleotide sequence ID" value="XM_038029937.1"/>
</dbReference>
<dbReference type="PANTHER" id="PTHR21502:SF4">
    <property type="entry name" value="RILP-LIKE PROTEIN HOMOLOG"/>
    <property type="match status" value="1"/>
</dbReference>
<keyword evidence="1 2" id="KW-0175">Coiled coil</keyword>
<reference evidence="7 8" key="1">
    <citation type="submission" date="2025-04" db="UniProtKB">
        <authorList>
            <consortium name="RefSeq"/>
        </authorList>
    </citation>
    <scope>IDENTIFICATION</scope>
    <source>
        <tissue evidence="7 8">Whole body pupa</tissue>
    </source>
</reference>
<organism evidence="6 9">
    <name type="scientific">Glossina fuscipes</name>
    <dbReference type="NCBI Taxonomy" id="7396"/>
    <lineage>
        <taxon>Eukaryota</taxon>
        <taxon>Metazoa</taxon>
        <taxon>Ecdysozoa</taxon>
        <taxon>Arthropoda</taxon>
        <taxon>Hexapoda</taxon>
        <taxon>Insecta</taxon>
        <taxon>Pterygota</taxon>
        <taxon>Neoptera</taxon>
        <taxon>Endopterygota</taxon>
        <taxon>Diptera</taxon>
        <taxon>Brachycera</taxon>
        <taxon>Muscomorpha</taxon>
        <taxon>Hippoboscoidea</taxon>
        <taxon>Glossinidae</taxon>
        <taxon>Glossina</taxon>
    </lineage>
</organism>
<evidence type="ECO:0000313" key="6">
    <source>
        <dbReference type="Proteomes" id="UP000092443"/>
    </source>
</evidence>
<dbReference type="KEGG" id="gfs:119635243"/>
<keyword evidence="6" id="KW-1185">Reference proteome</keyword>